<evidence type="ECO:0000313" key="4">
    <source>
        <dbReference type="Proteomes" id="UP000765509"/>
    </source>
</evidence>
<dbReference type="InterPro" id="IPR012337">
    <property type="entry name" value="RNaseH-like_sf"/>
</dbReference>
<dbReference type="Gene3D" id="3.30.420.10">
    <property type="entry name" value="Ribonuclease H-like superfamily/Ribonuclease H"/>
    <property type="match status" value="1"/>
</dbReference>
<accession>A0A9Q3GDH1</accession>
<dbReference type="EMBL" id="AVOT02000533">
    <property type="protein sequence ID" value="MBW0463359.1"/>
    <property type="molecule type" value="Genomic_DNA"/>
</dbReference>
<dbReference type="InterPro" id="IPR036397">
    <property type="entry name" value="RNaseH_sf"/>
</dbReference>
<protein>
    <recommendedName>
        <fullName evidence="2">Integrase catalytic domain-containing protein</fullName>
    </recommendedName>
</protein>
<reference evidence="3" key="1">
    <citation type="submission" date="2021-03" db="EMBL/GenBank/DDBJ databases">
        <title>Draft genome sequence of rust myrtle Austropuccinia psidii MF-1, a brazilian biotype.</title>
        <authorList>
            <person name="Quecine M.C."/>
            <person name="Pachon D.M.R."/>
            <person name="Bonatelli M.L."/>
            <person name="Correr F.H."/>
            <person name="Franceschini L.M."/>
            <person name="Leite T.F."/>
            <person name="Margarido G.R.A."/>
            <person name="Almeida C.A."/>
            <person name="Ferrarezi J.A."/>
            <person name="Labate C.A."/>
        </authorList>
    </citation>
    <scope>NUCLEOTIDE SEQUENCE</scope>
    <source>
        <strain evidence="3">MF-1</strain>
    </source>
</reference>
<dbReference type="PROSITE" id="PS50994">
    <property type="entry name" value="INTEGRASE"/>
    <property type="match status" value="1"/>
</dbReference>
<evidence type="ECO:0000313" key="3">
    <source>
        <dbReference type="EMBL" id="MBW0463359.1"/>
    </source>
</evidence>
<dbReference type="SUPFAM" id="SSF53098">
    <property type="entry name" value="Ribonuclease H-like"/>
    <property type="match status" value="1"/>
</dbReference>
<proteinExistence type="predicted"/>
<sequence>MSDREPMFKSTLWINPHRCFATKLSFYTAYQPQTDGLSERMIHTLEHMIRRFCAYELKLESSNGFTHDWCTLIPALELAYMSLFLSSTGQTPAILEKG</sequence>
<dbReference type="Proteomes" id="UP000765509">
    <property type="component" value="Unassembled WGS sequence"/>
</dbReference>
<dbReference type="GO" id="GO:0015074">
    <property type="term" value="P:DNA integration"/>
    <property type="evidence" value="ECO:0007669"/>
    <property type="project" value="InterPro"/>
</dbReference>
<evidence type="ECO:0000256" key="1">
    <source>
        <dbReference type="ARBA" id="ARBA00022884"/>
    </source>
</evidence>
<dbReference type="AlphaFoldDB" id="A0A9Q3GDH1"/>
<organism evidence="3 4">
    <name type="scientific">Austropuccinia psidii MF-1</name>
    <dbReference type="NCBI Taxonomy" id="1389203"/>
    <lineage>
        <taxon>Eukaryota</taxon>
        <taxon>Fungi</taxon>
        <taxon>Dikarya</taxon>
        <taxon>Basidiomycota</taxon>
        <taxon>Pucciniomycotina</taxon>
        <taxon>Pucciniomycetes</taxon>
        <taxon>Pucciniales</taxon>
        <taxon>Sphaerophragmiaceae</taxon>
        <taxon>Austropuccinia</taxon>
    </lineage>
</organism>
<dbReference type="InterPro" id="IPR001584">
    <property type="entry name" value="Integrase_cat-core"/>
</dbReference>
<name>A0A9Q3GDH1_9BASI</name>
<keyword evidence="1" id="KW-0694">RNA-binding</keyword>
<evidence type="ECO:0000259" key="2">
    <source>
        <dbReference type="PROSITE" id="PS50994"/>
    </source>
</evidence>
<keyword evidence="4" id="KW-1185">Reference proteome</keyword>
<dbReference type="GO" id="GO:0005634">
    <property type="term" value="C:nucleus"/>
    <property type="evidence" value="ECO:0007669"/>
    <property type="project" value="UniProtKB-ARBA"/>
</dbReference>
<comment type="caution">
    <text evidence="3">The sequence shown here is derived from an EMBL/GenBank/DDBJ whole genome shotgun (WGS) entry which is preliminary data.</text>
</comment>
<dbReference type="GO" id="GO:0003723">
    <property type="term" value="F:RNA binding"/>
    <property type="evidence" value="ECO:0007669"/>
    <property type="project" value="UniProtKB-KW"/>
</dbReference>
<feature type="domain" description="Integrase catalytic" evidence="2">
    <location>
        <begin position="1"/>
        <end position="98"/>
    </location>
</feature>
<gene>
    <name evidence="3" type="ORF">O181_003074</name>
</gene>